<organism evidence="3 4">
    <name type="scientific">Clonostachys solani</name>
    <dbReference type="NCBI Taxonomy" id="160281"/>
    <lineage>
        <taxon>Eukaryota</taxon>
        <taxon>Fungi</taxon>
        <taxon>Dikarya</taxon>
        <taxon>Ascomycota</taxon>
        <taxon>Pezizomycotina</taxon>
        <taxon>Sordariomycetes</taxon>
        <taxon>Hypocreomycetidae</taxon>
        <taxon>Hypocreales</taxon>
        <taxon>Bionectriaceae</taxon>
        <taxon>Clonostachys</taxon>
    </lineage>
</organism>
<dbReference type="PANTHER" id="PTHR43201:SF8">
    <property type="entry name" value="ACYL-COA SYNTHETASE FAMILY MEMBER 3"/>
    <property type="match status" value="1"/>
</dbReference>
<dbReference type="PANTHER" id="PTHR43201">
    <property type="entry name" value="ACYL-COA SYNTHETASE"/>
    <property type="match status" value="1"/>
</dbReference>
<evidence type="ECO:0000313" key="4">
    <source>
        <dbReference type="Proteomes" id="UP000775872"/>
    </source>
</evidence>
<evidence type="ECO:0000259" key="2">
    <source>
        <dbReference type="Pfam" id="PF00501"/>
    </source>
</evidence>
<feature type="domain" description="AMP-dependent synthetase/ligase" evidence="2">
    <location>
        <begin position="37"/>
        <end position="332"/>
    </location>
</feature>
<gene>
    <name evidence="3" type="ORF">CSOL1703_00005543</name>
</gene>
<evidence type="ECO:0000256" key="1">
    <source>
        <dbReference type="ARBA" id="ARBA00006432"/>
    </source>
</evidence>
<protein>
    <recommendedName>
        <fullName evidence="2">AMP-dependent synthetase/ligase domain-containing protein</fullName>
    </recommendedName>
</protein>
<dbReference type="Pfam" id="PF23562">
    <property type="entry name" value="AMP-binding_C_3"/>
    <property type="match status" value="1"/>
</dbReference>
<name>A0A9N9ZDS4_9HYPO</name>
<dbReference type="Gene3D" id="3.40.50.12780">
    <property type="entry name" value="N-terminal domain of ligase-like"/>
    <property type="match status" value="1"/>
</dbReference>
<keyword evidence="4" id="KW-1185">Reference proteome</keyword>
<dbReference type="AlphaFoldDB" id="A0A9N9ZDS4"/>
<dbReference type="EMBL" id="CABFOC020000045">
    <property type="protein sequence ID" value="CAH0053667.1"/>
    <property type="molecule type" value="Genomic_DNA"/>
</dbReference>
<sequence length="540" mass="59728">MSPTLKTHLTSLEKSAVKLPSAAALKIPHWTEEGVFCGWKTITFSQFLNDVENAARYWANELLQRNIKERDIVGVWVKGTSYLDAVQIWGIARAGYIPQLISLRLTHLDVVYDVLKLAGAKAVVFDSTFLQTLEVNMVALPVVDTRSMSLEHFPLPQLWVPSEQSDIVMIYHSSGSTSGMPKIVPLTSRWVDYAIESVEPIFRGLEGQQVVASNGSFCHIAAAMCLMGCHDLGHCVMLSKDIPPSPAEIKSMVNEYGLTVLFLFSSFLSKTLREARSDPELLRSLQIMPSVFHGGLALNPVDATWARANGLNLKDAFASTEVGLMMFGVGGSGSDAGYLQPPPGVKYRFVPASGSSIEDPESRNTGPGEQLLELVVPSESRNCPHESLRHKETGDFHTGDLFAEPIPGHFLSRGRNDDWIKMEISLRCDTKSIEGNVMELCGKDLVSTAVCLGTGRPSPALLVEPLQEEDGDDYSALKDEIVRRIRPFHERMYTHERIEDPRFIIVCPKGSLPRTSKGGVPRTVVEKKYEKALDEIYARK</sequence>
<dbReference type="SUPFAM" id="SSF56801">
    <property type="entry name" value="Acetyl-CoA synthetase-like"/>
    <property type="match status" value="1"/>
</dbReference>
<dbReference type="GO" id="GO:0006631">
    <property type="term" value="P:fatty acid metabolic process"/>
    <property type="evidence" value="ECO:0007669"/>
    <property type="project" value="TreeGrafter"/>
</dbReference>
<dbReference type="GO" id="GO:0031956">
    <property type="term" value="F:medium-chain fatty acid-CoA ligase activity"/>
    <property type="evidence" value="ECO:0007669"/>
    <property type="project" value="TreeGrafter"/>
</dbReference>
<comment type="caution">
    <text evidence="3">The sequence shown here is derived from an EMBL/GenBank/DDBJ whole genome shotgun (WGS) entry which is preliminary data.</text>
</comment>
<dbReference type="InterPro" id="IPR000873">
    <property type="entry name" value="AMP-dep_synth/lig_dom"/>
</dbReference>
<evidence type="ECO:0000313" key="3">
    <source>
        <dbReference type="EMBL" id="CAH0053667.1"/>
    </source>
</evidence>
<dbReference type="OrthoDB" id="429813at2759"/>
<comment type="similarity">
    <text evidence="1">Belongs to the ATP-dependent AMP-binding enzyme family.</text>
</comment>
<dbReference type="Proteomes" id="UP000775872">
    <property type="component" value="Unassembled WGS sequence"/>
</dbReference>
<dbReference type="InterPro" id="IPR042099">
    <property type="entry name" value="ANL_N_sf"/>
</dbReference>
<proteinExistence type="inferred from homology"/>
<dbReference type="Pfam" id="PF00501">
    <property type="entry name" value="AMP-binding"/>
    <property type="match status" value="1"/>
</dbReference>
<reference evidence="3" key="1">
    <citation type="submission" date="2021-10" db="EMBL/GenBank/DDBJ databases">
        <authorList>
            <person name="Piombo E."/>
        </authorList>
    </citation>
    <scope>NUCLEOTIDE SEQUENCE</scope>
</reference>
<accession>A0A9N9ZDS4</accession>